<sequence>MGAKRIALFFAISWIFALFYFSERTPSFEKEDSSELANHMTELLTTIRELQEMNRELKVNLDEKEKEAENARRLQSEYQWDRSNQGEYFRNHDHVIYESIGRELKRRLWELYYISSHPMMGSTKHLEDQLLSLLVTSSKLSLMDGAAERRRISLQAVTDSIQMKLNETQWKHDCSKAKFLGCTVIDTCGFACQVHHLAYCLFVAFAYNRVVVLRNEGRPWGYHRHGWFGPFQPFSKCGAPAEARWNSEIETILGDNRTLLVLNSIENPNRNYISQVHFKLNHSIRLVDIFEVLFLLLIIPLDAILAPSVSTSGKSAFRPDPFPPSIPKTIAPQLIQLHSNPPAFFMGQFAWFILKPKPQIYNFVEMSASRIPFDSGLIVGVHVRRTDKLDREMKYYPVSEYMKWCELYFQIEERRIKRALKRRVYVASDEPSVLDEVKVKYPNYEVFGDAAFSKGAKINSRYSERSLRGLLTDLLLLSRCNYLVCTFSSHFCRLAYELMQVRRGDVGESYRSLDDMYYFGGQQPHEHIVIEDHSPENPDEISLKIGDILTVKSNLWNGYFRGRNSKTEEEGLYPSYKVEEKWKVVDFPALEDQIR</sequence>
<dbReference type="InterPro" id="IPR001452">
    <property type="entry name" value="SH3_domain"/>
</dbReference>
<proteinExistence type="inferred from homology"/>
<feature type="domain" description="SH3" evidence="8">
    <location>
        <begin position="522"/>
        <end position="583"/>
    </location>
</feature>
<accession>A0ABR1DXZ6</accession>
<evidence type="ECO:0000313" key="10">
    <source>
        <dbReference type="EMBL" id="KAK6755259.1"/>
    </source>
</evidence>
<feature type="domain" description="GT23" evidence="9">
    <location>
        <begin position="176"/>
        <end position="513"/>
    </location>
</feature>
<dbReference type="InterPro" id="IPR036028">
    <property type="entry name" value="SH3-like_dom_sf"/>
</dbReference>
<comment type="similarity">
    <text evidence="5">Belongs to the glycosyltransferase 23 family.</text>
</comment>
<evidence type="ECO:0000256" key="4">
    <source>
        <dbReference type="PROSITE-ProRule" id="PRU00192"/>
    </source>
</evidence>
<dbReference type="Gene3D" id="2.30.30.40">
    <property type="entry name" value="SH3 Domains"/>
    <property type="match status" value="1"/>
</dbReference>
<dbReference type="Proteomes" id="UP001303046">
    <property type="component" value="Unassembled WGS sequence"/>
</dbReference>
<reference evidence="10 11" key="1">
    <citation type="submission" date="2023-08" db="EMBL/GenBank/DDBJ databases">
        <title>A Necator americanus chromosomal reference genome.</title>
        <authorList>
            <person name="Ilik V."/>
            <person name="Petrzelkova K.J."/>
            <person name="Pardy F."/>
            <person name="Fuh T."/>
            <person name="Niatou-Singa F.S."/>
            <person name="Gouil Q."/>
            <person name="Baker L."/>
            <person name="Ritchie M.E."/>
            <person name="Jex A.R."/>
            <person name="Gazzola D."/>
            <person name="Li H."/>
            <person name="Toshio Fujiwara R."/>
            <person name="Zhan B."/>
            <person name="Aroian R.V."/>
            <person name="Pafco B."/>
            <person name="Schwarz E.M."/>
        </authorList>
    </citation>
    <scope>NUCLEOTIDE SEQUENCE [LARGE SCALE GENOMIC DNA]</scope>
    <source>
        <strain evidence="10 11">Aroian</strain>
        <tissue evidence="10">Whole animal</tissue>
    </source>
</reference>
<keyword evidence="6" id="KW-0175">Coiled coil</keyword>
<dbReference type="SUPFAM" id="SSF50044">
    <property type="entry name" value="SH3-domain"/>
    <property type="match status" value="1"/>
</dbReference>
<keyword evidence="3 5" id="KW-0808">Transferase</keyword>
<evidence type="ECO:0008006" key="12">
    <source>
        <dbReference type="Google" id="ProtNLM"/>
    </source>
</evidence>
<dbReference type="InterPro" id="IPR027350">
    <property type="entry name" value="GT23_dom"/>
</dbReference>
<dbReference type="InterPro" id="IPR035653">
    <property type="entry name" value="Fut8_SH3"/>
</dbReference>
<dbReference type="CDD" id="cd11300">
    <property type="entry name" value="Fut8_like"/>
    <property type="match status" value="1"/>
</dbReference>
<feature type="region of interest" description="Important for donor substrate binding" evidence="5">
    <location>
        <begin position="384"/>
        <end position="385"/>
    </location>
</feature>
<feature type="coiled-coil region" evidence="6">
    <location>
        <begin position="36"/>
        <end position="81"/>
    </location>
</feature>
<dbReference type="Pfam" id="PF14604">
    <property type="entry name" value="SH3_9"/>
    <property type="match status" value="1"/>
</dbReference>
<dbReference type="Gene3D" id="3.40.50.11350">
    <property type="match status" value="1"/>
</dbReference>
<evidence type="ECO:0000256" key="7">
    <source>
        <dbReference type="SAM" id="SignalP"/>
    </source>
</evidence>
<evidence type="ECO:0000256" key="5">
    <source>
        <dbReference type="PROSITE-ProRule" id="PRU00992"/>
    </source>
</evidence>
<dbReference type="Pfam" id="PF19745">
    <property type="entry name" value="FUT8_N_cat"/>
    <property type="match status" value="2"/>
</dbReference>
<dbReference type="EMBL" id="JAVFWL010000005">
    <property type="protein sequence ID" value="KAK6755259.1"/>
    <property type="molecule type" value="Genomic_DNA"/>
</dbReference>
<dbReference type="PROSITE" id="PS50002">
    <property type="entry name" value="SH3"/>
    <property type="match status" value="1"/>
</dbReference>
<protein>
    <recommendedName>
        <fullName evidence="12">Variant SH3 domain protein</fullName>
    </recommendedName>
</protein>
<feature type="chain" id="PRO_5046381471" description="Variant SH3 domain protein" evidence="7">
    <location>
        <begin position="25"/>
        <end position="595"/>
    </location>
</feature>
<dbReference type="PROSITE" id="PS51659">
    <property type="entry name" value="GT23"/>
    <property type="match status" value="1"/>
</dbReference>
<evidence type="ECO:0000256" key="1">
    <source>
        <dbReference type="ARBA" id="ARBA00022443"/>
    </source>
</evidence>
<dbReference type="PANTHER" id="PTHR13132:SF29">
    <property type="entry name" value="ALPHA-(1,6)-FUCOSYLTRANSFERASE"/>
    <property type="match status" value="1"/>
</dbReference>
<name>A0ABR1DXZ6_NECAM</name>
<keyword evidence="1 4" id="KW-0728">SH3 domain</keyword>
<organism evidence="10 11">
    <name type="scientific">Necator americanus</name>
    <name type="common">Human hookworm</name>
    <dbReference type="NCBI Taxonomy" id="51031"/>
    <lineage>
        <taxon>Eukaryota</taxon>
        <taxon>Metazoa</taxon>
        <taxon>Ecdysozoa</taxon>
        <taxon>Nematoda</taxon>
        <taxon>Chromadorea</taxon>
        <taxon>Rhabditida</taxon>
        <taxon>Rhabditina</taxon>
        <taxon>Rhabditomorpha</taxon>
        <taxon>Strongyloidea</taxon>
        <taxon>Ancylostomatidae</taxon>
        <taxon>Bunostominae</taxon>
        <taxon>Necator</taxon>
    </lineage>
</organism>
<dbReference type="PANTHER" id="PTHR13132">
    <property type="entry name" value="ALPHA- 1,6 -FUCOSYLTRANSFERASE"/>
    <property type="match status" value="1"/>
</dbReference>
<evidence type="ECO:0000256" key="2">
    <source>
        <dbReference type="ARBA" id="ARBA00022676"/>
    </source>
</evidence>
<evidence type="ECO:0000313" key="11">
    <source>
        <dbReference type="Proteomes" id="UP001303046"/>
    </source>
</evidence>
<comment type="caution">
    <text evidence="10">The sequence shown here is derived from an EMBL/GenBank/DDBJ whole genome shotgun (WGS) entry which is preliminary data.</text>
</comment>
<dbReference type="SMART" id="SM00326">
    <property type="entry name" value="SH3"/>
    <property type="match status" value="1"/>
</dbReference>
<evidence type="ECO:0000256" key="6">
    <source>
        <dbReference type="SAM" id="Coils"/>
    </source>
</evidence>
<dbReference type="CDD" id="cd11792">
    <property type="entry name" value="SH3_Fut8"/>
    <property type="match status" value="1"/>
</dbReference>
<keyword evidence="11" id="KW-1185">Reference proteome</keyword>
<feature type="signal peptide" evidence="7">
    <location>
        <begin position="1"/>
        <end position="24"/>
    </location>
</feature>
<dbReference type="InterPro" id="IPR045573">
    <property type="entry name" value="Fut8_N_cat"/>
</dbReference>
<evidence type="ECO:0000256" key="3">
    <source>
        <dbReference type="ARBA" id="ARBA00022679"/>
    </source>
</evidence>
<gene>
    <name evidence="10" type="primary">Necator_chrV.g18727</name>
    <name evidence="10" type="ORF">RB195_013936</name>
</gene>
<keyword evidence="7" id="KW-0732">Signal</keyword>
<evidence type="ECO:0000259" key="9">
    <source>
        <dbReference type="PROSITE" id="PS51659"/>
    </source>
</evidence>
<keyword evidence="2 5" id="KW-0328">Glycosyltransferase</keyword>
<evidence type="ECO:0000259" key="8">
    <source>
        <dbReference type="PROSITE" id="PS50002"/>
    </source>
</evidence>